<feature type="binding site" evidence="3">
    <location>
        <position position="60"/>
    </location>
    <ligand>
        <name>substrate</name>
    </ligand>
</feature>
<feature type="active site" description="Proton donor/acceptor" evidence="2">
    <location>
        <position position="84"/>
    </location>
</feature>
<keyword evidence="1" id="KW-0378">Hydrolase</keyword>
<protein>
    <submittedName>
        <fullName evidence="4">Alpha-ribazole phosphatase</fullName>
    </submittedName>
</protein>
<dbReference type="AlphaFoldDB" id="A0A0G0L649"/>
<evidence type="ECO:0000256" key="2">
    <source>
        <dbReference type="PIRSR" id="PIRSR613078-1"/>
    </source>
</evidence>
<dbReference type="SMART" id="SM00855">
    <property type="entry name" value="PGAM"/>
    <property type="match status" value="1"/>
</dbReference>
<evidence type="ECO:0000313" key="4">
    <source>
        <dbReference type="EMBL" id="KKQ86507.1"/>
    </source>
</evidence>
<dbReference type="Proteomes" id="UP000033944">
    <property type="component" value="Unassembled WGS sequence"/>
</dbReference>
<proteinExistence type="predicted"/>
<dbReference type="Pfam" id="PF00300">
    <property type="entry name" value="His_Phos_1"/>
    <property type="match status" value="1"/>
</dbReference>
<feature type="binding site" evidence="3">
    <location>
        <begin position="9"/>
        <end position="16"/>
    </location>
    <ligand>
        <name>substrate</name>
    </ligand>
</feature>
<dbReference type="InterPro" id="IPR001345">
    <property type="entry name" value="PG/BPGM_mutase_AS"/>
</dbReference>
<organism evidence="4 5">
    <name type="scientific">Candidatus Woesebacteria bacterium GW2011_GWB1_38_8b</name>
    <dbReference type="NCBI Taxonomy" id="1618571"/>
    <lineage>
        <taxon>Bacteria</taxon>
        <taxon>Candidatus Woeseibacteriota</taxon>
    </lineage>
</organism>
<dbReference type="InterPro" id="IPR013078">
    <property type="entry name" value="His_Pase_superF_clade-1"/>
</dbReference>
<dbReference type="PROSITE" id="PS00175">
    <property type="entry name" value="PG_MUTASE"/>
    <property type="match status" value="1"/>
</dbReference>
<sequence>MVGKLILVRHGETDKNINHSLHAFGDTEGLNDNGAAQIKITAERLSEMTPHKIYSSKERRALESAKILSEFLKVPVEETDGMEERNWGIFTGKPWEEVKKILDPMTLDERYNYTPRDGESWKVFESRLKKTIRKITTDNLGKSVMVVTHGGAIRALMPYLLRVPKEESFKYDPDNASLTIFDFDKDKFTNIVVNDTTHLKEQNT</sequence>
<dbReference type="GO" id="GO:0045820">
    <property type="term" value="P:negative regulation of glycolytic process"/>
    <property type="evidence" value="ECO:0007669"/>
    <property type="project" value="TreeGrafter"/>
</dbReference>
<name>A0A0G0L649_9BACT</name>
<evidence type="ECO:0000256" key="3">
    <source>
        <dbReference type="PIRSR" id="PIRSR613078-2"/>
    </source>
</evidence>
<evidence type="ECO:0000313" key="5">
    <source>
        <dbReference type="Proteomes" id="UP000033944"/>
    </source>
</evidence>
<comment type="caution">
    <text evidence="4">The sequence shown here is derived from an EMBL/GenBank/DDBJ whole genome shotgun (WGS) entry which is preliminary data.</text>
</comment>
<feature type="active site" description="Tele-phosphohistidine intermediate" evidence="2">
    <location>
        <position position="10"/>
    </location>
</feature>
<dbReference type="CDD" id="cd07067">
    <property type="entry name" value="HP_PGM_like"/>
    <property type="match status" value="1"/>
</dbReference>
<dbReference type="SUPFAM" id="SSF53254">
    <property type="entry name" value="Phosphoglycerate mutase-like"/>
    <property type="match status" value="1"/>
</dbReference>
<dbReference type="GO" id="GO:0043456">
    <property type="term" value="P:regulation of pentose-phosphate shunt"/>
    <property type="evidence" value="ECO:0007669"/>
    <property type="project" value="TreeGrafter"/>
</dbReference>
<dbReference type="GO" id="GO:0005829">
    <property type="term" value="C:cytosol"/>
    <property type="evidence" value="ECO:0007669"/>
    <property type="project" value="TreeGrafter"/>
</dbReference>
<dbReference type="GO" id="GO:0004331">
    <property type="term" value="F:fructose-2,6-bisphosphate 2-phosphatase activity"/>
    <property type="evidence" value="ECO:0007669"/>
    <property type="project" value="TreeGrafter"/>
</dbReference>
<reference evidence="4 5" key="1">
    <citation type="journal article" date="2015" name="Nature">
        <title>rRNA introns, odd ribosomes, and small enigmatic genomes across a large radiation of phyla.</title>
        <authorList>
            <person name="Brown C.T."/>
            <person name="Hug L.A."/>
            <person name="Thomas B.C."/>
            <person name="Sharon I."/>
            <person name="Castelle C.J."/>
            <person name="Singh A."/>
            <person name="Wilkins M.J."/>
            <person name="Williams K.H."/>
            <person name="Banfield J.F."/>
        </authorList>
    </citation>
    <scope>NUCLEOTIDE SEQUENCE [LARGE SCALE GENOMIC DNA]</scope>
</reference>
<dbReference type="EMBL" id="LBVN01000023">
    <property type="protein sequence ID" value="KKQ86507.1"/>
    <property type="molecule type" value="Genomic_DNA"/>
</dbReference>
<dbReference type="PANTHER" id="PTHR46517">
    <property type="entry name" value="FRUCTOSE-2,6-BISPHOSPHATASE TIGAR"/>
    <property type="match status" value="1"/>
</dbReference>
<dbReference type="PANTHER" id="PTHR46517:SF1">
    <property type="entry name" value="FRUCTOSE-2,6-BISPHOSPHATASE TIGAR"/>
    <property type="match status" value="1"/>
</dbReference>
<dbReference type="Gene3D" id="3.40.50.1240">
    <property type="entry name" value="Phosphoglycerate mutase-like"/>
    <property type="match status" value="1"/>
</dbReference>
<accession>A0A0G0L649</accession>
<dbReference type="InterPro" id="IPR029033">
    <property type="entry name" value="His_PPase_superfam"/>
</dbReference>
<evidence type="ECO:0000256" key="1">
    <source>
        <dbReference type="ARBA" id="ARBA00022801"/>
    </source>
</evidence>
<dbReference type="PATRIC" id="fig|1618571.3.peg.883"/>
<gene>
    <name evidence="4" type="ORF">UT10_C0023G0009</name>
</gene>
<dbReference type="InterPro" id="IPR051695">
    <property type="entry name" value="Phosphoglycerate_Mutase"/>
</dbReference>